<dbReference type="Gene3D" id="1.10.10.10">
    <property type="entry name" value="Winged helix-like DNA-binding domain superfamily/Winged helix DNA-binding domain"/>
    <property type="match status" value="1"/>
</dbReference>
<dbReference type="AlphaFoldDB" id="J9FVW2"/>
<keyword evidence="3" id="KW-0862">Zinc</keyword>
<organism evidence="7">
    <name type="scientific">gut metagenome</name>
    <dbReference type="NCBI Taxonomy" id="749906"/>
    <lineage>
        <taxon>unclassified sequences</taxon>
        <taxon>metagenomes</taxon>
        <taxon>organismal metagenomes</taxon>
    </lineage>
</organism>
<dbReference type="GO" id="GO:0000976">
    <property type="term" value="F:transcription cis-regulatory region binding"/>
    <property type="evidence" value="ECO:0007669"/>
    <property type="project" value="TreeGrafter"/>
</dbReference>
<keyword evidence="4" id="KW-0805">Transcription regulation</keyword>
<evidence type="ECO:0000313" key="7">
    <source>
        <dbReference type="EMBL" id="EJW99121.1"/>
    </source>
</evidence>
<comment type="similarity">
    <text evidence="1">Belongs to the Fur family.</text>
</comment>
<dbReference type="PANTHER" id="PTHR33202">
    <property type="entry name" value="ZINC UPTAKE REGULATION PROTEIN"/>
    <property type="match status" value="1"/>
</dbReference>
<sequence length="150" mass="17030">MLTNMTSTSHINLQAEQLLTDAGVHLTAIRLAVMREIMQHDGAFTLADLEAWMDTMDKSTLFRTLTLFQRHRILHEVDNGSGSKLYCRCTRPGIPHTSHIHFTCTSCGRTFCIKDIDGSQIPRPAHFEVQEINCVMKGLCPECLQRRRTS</sequence>
<dbReference type="InterPro" id="IPR002481">
    <property type="entry name" value="FUR"/>
</dbReference>
<dbReference type="InterPro" id="IPR036388">
    <property type="entry name" value="WH-like_DNA-bd_sf"/>
</dbReference>
<gene>
    <name evidence="7" type="ORF">EVA_12771</name>
</gene>
<dbReference type="Gene3D" id="3.30.1490.190">
    <property type="match status" value="1"/>
</dbReference>
<name>J9FVW2_9ZZZZ</name>
<comment type="caution">
    <text evidence="7">The sequence shown here is derived from an EMBL/GenBank/DDBJ whole genome shotgun (WGS) entry which is preliminary data.</text>
</comment>
<dbReference type="PANTHER" id="PTHR33202:SF22">
    <property type="entry name" value="HYDROGEN PEROXIDE SENSITIVE REPRESSOR"/>
    <property type="match status" value="1"/>
</dbReference>
<dbReference type="GO" id="GO:0045892">
    <property type="term" value="P:negative regulation of DNA-templated transcription"/>
    <property type="evidence" value="ECO:0007669"/>
    <property type="project" value="TreeGrafter"/>
</dbReference>
<accession>J9FVW2</accession>
<evidence type="ECO:0000256" key="4">
    <source>
        <dbReference type="ARBA" id="ARBA00023015"/>
    </source>
</evidence>
<evidence type="ECO:0000256" key="2">
    <source>
        <dbReference type="ARBA" id="ARBA00022491"/>
    </source>
</evidence>
<keyword evidence="5" id="KW-0238">DNA-binding</keyword>
<dbReference type="InterPro" id="IPR043135">
    <property type="entry name" value="Fur_C"/>
</dbReference>
<dbReference type="SUPFAM" id="SSF46785">
    <property type="entry name" value="Winged helix' DNA-binding domain"/>
    <property type="match status" value="1"/>
</dbReference>
<evidence type="ECO:0000256" key="1">
    <source>
        <dbReference type="ARBA" id="ARBA00007957"/>
    </source>
</evidence>
<evidence type="ECO:0000256" key="3">
    <source>
        <dbReference type="ARBA" id="ARBA00022833"/>
    </source>
</evidence>
<evidence type="ECO:0000256" key="6">
    <source>
        <dbReference type="ARBA" id="ARBA00023163"/>
    </source>
</evidence>
<keyword evidence="2" id="KW-0678">Repressor</keyword>
<proteinExistence type="inferred from homology"/>
<reference evidence="7" key="1">
    <citation type="journal article" date="2012" name="PLoS ONE">
        <title>Gene sets for utilization of primary and secondary nutrition supplies in the distal gut of endangered iberian lynx.</title>
        <authorList>
            <person name="Alcaide M."/>
            <person name="Messina E."/>
            <person name="Richter M."/>
            <person name="Bargiela R."/>
            <person name="Peplies J."/>
            <person name="Huws S.A."/>
            <person name="Newbold C.J."/>
            <person name="Golyshin P.N."/>
            <person name="Simon M.A."/>
            <person name="Lopez G."/>
            <person name="Yakimov M.M."/>
            <person name="Ferrer M."/>
        </authorList>
    </citation>
    <scope>NUCLEOTIDE SEQUENCE</scope>
</reference>
<protein>
    <submittedName>
        <fullName evidence="7">Ferric-uptake regulator</fullName>
    </submittedName>
</protein>
<dbReference type="GO" id="GO:0003700">
    <property type="term" value="F:DNA-binding transcription factor activity"/>
    <property type="evidence" value="ECO:0007669"/>
    <property type="project" value="InterPro"/>
</dbReference>
<dbReference type="GO" id="GO:0008270">
    <property type="term" value="F:zinc ion binding"/>
    <property type="evidence" value="ECO:0007669"/>
    <property type="project" value="TreeGrafter"/>
</dbReference>
<dbReference type="GO" id="GO:1900376">
    <property type="term" value="P:regulation of secondary metabolite biosynthetic process"/>
    <property type="evidence" value="ECO:0007669"/>
    <property type="project" value="TreeGrafter"/>
</dbReference>
<evidence type="ECO:0000256" key="5">
    <source>
        <dbReference type="ARBA" id="ARBA00023125"/>
    </source>
</evidence>
<dbReference type="InterPro" id="IPR036390">
    <property type="entry name" value="WH_DNA-bd_sf"/>
</dbReference>
<dbReference type="Pfam" id="PF01475">
    <property type="entry name" value="FUR"/>
    <property type="match status" value="1"/>
</dbReference>
<dbReference type="EMBL" id="AMCI01003962">
    <property type="protein sequence ID" value="EJW99121.1"/>
    <property type="molecule type" value="Genomic_DNA"/>
</dbReference>
<keyword evidence="6" id="KW-0804">Transcription</keyword>